<keyword evidence="2" id="KW-0539">Nucleus</keyword>
<evidence type="ECO:0000313" key="7">
    <source>
        <dbReference type="EMBL" id="KAK3092621.1"/>
    </source>
</evidence>
<dbReference type="InterPro" id="IPR001478">
    <property type="entry name" value="PDZ"/>
</dbReference>
<comment type="subcellular location">
    <subcellularLocation>
        <location evidence="1">Nucleus</location>
    </subcellularLocation>
</comment>
<feature type="compositionally biased region" description="Polar residues" evidence="3">
    <location>
        <begin position="375"/>
        <end position="389"/>
    </location>
</feature>
<keyword evidence="8" id="KW-1185">Reference proteome</keyword>
<dbReference type="PANTHER" id="PTHR23348">
    <property type="entry name" value="PERIAXIN/AHNAK"/>
    <property type="match status" value="1"/>
</dbReference>
<dbReference type="GO" id="GO:0005737">
    <property type="term" value="C:cytoplasm"/>
    <property type="evidence" value="ECO:0007669"/>
    <property type="project" value="TreeGrafter"/>
</dbReference>
<keyword evidence="5" id="KW-0732">Signal</keyword>
<protein>
    <recommendedName>
        <fullName evidence="6">PDZ domain-containing protein</fullName>
    </recommendedName>
</protein>
<dbReference type="SMART" id="SM00228">
    <property type="entry name" value="PDZ"/>
    <property type="match status" value="1"/>
</dbReference>
<organism evidence="7 8">
    <name type="scientific">Pinctada imbricata</name>
    <name type="common">Atlantic pearl-oyster</name>
    <name type="synonym">Pinctada martensii</name>
    <dbReference type="NCBI Taxonomy" id="66713"/>
    <lineage>
        <taxon>Eukaryota</taxon>
        <taxon>Metazoa</taxon>
        <taxon>Spiralia</taxon>
        <taxon>Lophotrochozoa</taxon>
        <taxon>Mollusca</taxon>
        <taxon>Bivalvia</taxon>
        <taxon>Autobranchia</taxon>
        <taxon>Pteriomorphia</taxon>
        <taxon>Pterioida</taxon>
        <taxon>Pterioidea</taxon>
        <taxon>Pteriidae</taxon>
        <taxon>Pinctada</taxon>
    </lineage>
</organism>
<feature type="region of interest" description="Disordered" evidence="3">
    <location>
        <begin position="375"/>
        <end position="426"/>
    </location>
</feature>
<dbReference type="GO" id="GO:0005634">
    <property type="term" value="C:nucleus"/>
    <property type="evidence" value="ECO:0007669"/>
    <property type="project" value="UniProtKB-SubCell"/>
</dbReference>
<dbReference type="Gene3D" id="2.30.42.10">
    <property type="match status" value="1"/>
</dbReference>
<dbReference type="EMBL" id="VSWD01000009">
    <property type="protein sequence ID" value="KAK3092621.1"/>
    <property type="molecule type" value="Genomic_DNA"/>
</dbReference>
<dbReference type="CDD" id="cd00136">
    <property type="entry name" value="PDZ_canonical"/>
    <property type="match status" value="1"/>
</dbReference>
<feature type="compositionally biased region" description="Polar residues" evidence="3">
    <location>
        <begin position="471"/>
        <end position="482"/>
    </location>
</feature>
<accession>A0AA89C2Z3</accession>
<gene>
    <name evidence="7" type="ORF">FSP39_005070</name>
</gene>
<dbReference type="AlphaFoldDB" id="A0AA89C2Z3"/>
<comment type="caution">
    <text evidence="7">The sequence shown here is derived from an EMBL/GenBank/DDBJ whole genome shotgun (WGS) entry which is preliminary data.</text>
</comment>
<dbReference type="PROSITE" id="PS50106">
    <property type="entry name" value="PDZ"/>
    <property type="match status" value="1"/>
</dbReference>
<dbReference type="InterPro" id="IPR052082">
    <property type="entry name" value="Myelin_sheath_structural"/>
</dbReference>
<dbReference type="SUPFAM" id="SSF50156">
    <property type="entry name" value="PDZ domain-like"/>
    <property type="match status" value="1"/>
</dbReference>
<dbReference type="PANTHER" id="PTHR23348:SF16">
    <property type="entry name" value="LEUCINE RICH REPEAT FAMILY PROTEIN"/>
    <property type="match status" value="1"/>
</dbReference>
<evidence type="ECO:0000256" key="5">
    <source>
        <dbReference type="SAM" id="SignalP"/>
    </source>
</evidence>
<evidence type="ECO:0000313" key="8">
    <source>
        <dbReference type="Proteomes" id="UP001186944"/>
    </source>
</evidence>
<dbReference type="GO" id="GO:0043484">
    <property type="term" value="P:regulation of RNA splicing"/>
    <property type="evidence" value="ECO:0007669"/>
    <property type="project" value="TreeGrafter"/>
</dbReference>
<evidence type="ECO:0000256" key="3">
    <source>
        <dbReference type="SAM" id="MobiDB-lite"/>
    </source>
</evidence>
<feature type="region of interest" description="Disordered" evidence="3">
    <location>
        <begin position="66"/>
        <end position="96"/>
    </location>
</feature>
<sequence>MSDLTRVILCFVLLCILGVVRAQEPCEEPNVAVIVLASVFGTLAVVFITLGIICFLLWKRRRDLSRPPDTPEKNNLKDNDHGARSPDGGFSNPAFSETDGQGDLGLAEEGAGGYVRCREHITPEKKSSKDGKKDSNKKTWNSLPRGDLPPGPTHNGSIGSLDDHFISADPEVTSVWLQSQDFIGLGFNIAGSMRDGIYISQVHNRGPAVESGKFKIGDRILSVTISFENMVYEDALTILSYASPYPVKVTLQKELTTSKNRKPSDAYSNLSHPLYRSQSVDTISKIGKETTFVPKRSLSLASQNILEDRLKKSPLMTKFSFEKESIRESQEMLKHDTSFSELKVDTNLPISTTVEINTPPEEANKKVEEIFQAEETVNNESAPSVSTLTPPEEFTQGDDGKPPPEPLVPPPPLDFDTTDSTSTTQVSSVAAEYSALFDSLNEQDKLDMLRLSYEDPDDSFNYSHNTVTMETSLTEGESSANTVIDLDPKSPAPIKPERRKKKSSNGSVSSAEPSPRLLPEPDGVDDDVIAPVSMETVQCSPSTDEINEDVIMPESKTRDVSILSKSIEFSVISNNNDCHGGRA</sequence>
<reference evidence="7" key="1">
    <citation type="submission" date="2019-08" db="EMBL/GenBank/DDBJ databases">
        <title>The improved chromosome-level genome for the pearl oyster Pinctada fucata martensii using PacBio sequencing and Hi-C.</title>
        <authorList>
            <person name="Zheng Z."/>
        </authorList>
    </citation>
    <scope>NUCLEOTIDE SEQUENCE</scope>
    <source>
        <strain evidence="7">ZZ-2019</strain>
        <tissue evidence="7">Adductor muscle</tissue>
    </source>
</reference>
<dbReference type="Pfam" id="PF00595">
    <property type="entry name" value="PDZ"/>
    <property type="match status" value="1"/>
</dbReference>
<keyword evidence="4" id="KW-0472">Membrane</keyword>
<feature type="compositionally biased region" description="Low complexity" evidence="3">
    <location>
        <begin position="414"/>
        <end position="424"/>
    </location>
</feature>
<feature type="chain" id="PRO_5041680014" description="PDZ domain-containing protein" evidence="5">
    <location>
        <begin position="23"/>
        <end position="583"/>
    </location>
</feature>
<name>A0AA89C2Z3_PINIB</name>
<evidence type="ECO:0000256" key="1">
    <source>
        <dbReference type="ARBA" id="ARBA00004123"/>
    </source>
</evidence>
<feature type="transmembrane region" description="Helical" evidence="4">
    <location>
        <begin position="32"/>
        <end position="58"/>
    </location>
</feature>
<proteinExistence type="predicted"/>
<keyword evidence="4" id="KW-0812">Transmembrane</keyword>
<evidence type="ECO:0000256" key="2">
    <source>
        <dbReference type="ARBA" id="ARBA00023242"/>
    </source>
</evidence>
<dbReference type="InterPro" id="IPR036034">
    <property type="entry name" value="PDZ_sf"/>
</dbReference>
<feature type="signal peptide" evidence="5">
    <location>
        <begin position="1"/>
        <end position="22"/>
    </location>
</feature>
<feature type="domain" description="PDZ" evidence="6">
    <location>
        <begin position="174"/>
        <end position="239"/>
    </location>
</feature>
<feature type="compositionally biased region" description="Pro residues" evidence="3">
    <location>
        <begin position="403"/>
        <end position="413"/>
    </location>
</feature>
<feature type="compositionally biased region" description="Basic and acidic residues" evidence="3">
    <location>
        <begin position="66"/>
        <end position="84"/>
    </location>
</feature>
<keyword evidence="4" id="KW-1133">Transmembrane helix</keyword>
<feature type="region of interest" description="Disordered" evidence="3">
    <location>
        <begin position="471"/>
        <end position="531"/>
    </location>
</feature>
<evidence type="ECO:0000256" key="4">
    <source>
        <dbReference type="SAM" id="Phobius"/>
    </source>
</evidence>
<feature type="region of interest" description="Disordered" evidence="3">
    <location>
        <begin position="119"/>
        <end position="162"/>
    </location>
</feature>
<dbReference type="Proteomes" id="UP001186944">
    <property type="component" value="Unassembled WGS sequence"/>
</dbReference>
<evidence type="ECO:0000259" key="6">
    <source>
        <dbReference type="PROSITE" id="PS50106"/>
    </source>
</evidence>
<feature type="compositionally biased region" description="Basic and acidic residues" evidence="3">
    <location>
        <begin position="119"/>
        <end position="137"/>
    </location>
</feature>